<dbReference type="EMBL" id="SOZI01000247">
    <property type="protein sequence ID" value="TNY17101.1"/>
    <property type="molecule type" value="Genomic_DNA"/>
</dbReference>
<accession>A0A5C5FMM3</accession>
<keyword evidence="2" id="KW-1185">Reference proteome</keyword>
<evidence type="ECO:0000313" key="2">
    <source>
        <dbReference type="Proteomes" id="UP000311382"/>
    </source>
</evidence>
<name>A0A5C5FMM3_9BASI</name>
<comment type="caution">
    <text evidence="1">The sequence shown here is derived from an EMBL/GenBank/DDBJ whole genome shotgun (WGS) entry which is preliminary data.</text>
</comment>
<feature type="non-terminal residue" evidence="1">
    <location>
        <position position="116"/>
    </location>
</feature>
<gene>
    <name evidence="1" type="ORF">DMC30DRAFT_357620</name>
</gene>
<proteinExistence type="predicted"/>
<protein>
    <submittedName>
        <fullName evidence="1">Uncharacterized protein</fullName>
    </submittedName>
</protein>
<dbReference type="AlphaFoldDB" id="A0A5C5FMM3"/>
<organism evidence="1 2">
    <name type="scientific">Rhodotorula diobovata</name>
    <dbReference type="NCBI Taxonomy" id="5288"/>
    <lineage>
        <taxon>Eukaryota</taxon>
        <taxon>Fungi</taxon>
        <taxon>Dikarya</taxon>
        <taxon>Basidiomycota</taxon>
        <taxon>Pucciniomycotina</taxon>
        <taxon>Microbotryomycetes</taxon>
        <taxon>Sporidiobolales</taxon>
        <taxon>Sporidiobolaceae</taxon>
        <taxon>Rhodotorula</taxon>
    </lineage>
</organism>
<evidence type="ECO:0000313" key="1">
    <source>
        <dbReference type="EMBL" id="TNY17101.1"/>
    </source>
</evidence>
<dbReference type="Proteomes" id="UP000311382">
    <property type="component" value="Unassembled WGS sequence"/>
</dbReference>
<reference evidence="1 2" key="1">
    <citation type="submission" date="2019-03" db="EMBL/GenBank/DDBJ databases">
        <title>Rhodosporidium diobovatum UCD-FST 08-225 genome sequencing, assembly, and annotation.</title>
        <authorList>
            <person name="Fakankun I.U."/>
            <person name="Fristensky B."/>
            <person name="Levin D.B."/>
        </authorList>
    </citation>
    <scope>NUCLEOTIDE SEQUENCE [LARGE SCALE GENOMIC DNA]</scope>
    <source>
        <strain evidence="1 2">UCD-FST 08-225</strain>
    </source>
</reference>
<sequence length="116" mass="13097">MIDASANEPSLEERRAEVRRVVQVGDAGHSFSPSEKEQIFSLLDEFTDQFAFSLSEVQATDTVRMRIPTPGAIPTRARHHPTNNPDQKAFLYEQIDKLLEAGVIVKVHYDDVTWVS</sequence>
<dbReference type="OrthoDB" id="3363652at2759"/>